<name>A0A0A9HGE6_ARUDO</name>
<organism evidence="1">
    <name type="scientific">Arundo donax</name>
    <name type="common">Giant reed</name>
    <name type="synonym">Donax arundinaceus</name>
    <dbReference type="NCBI Taxonomy" id="35708"/>
    <lineage>
        <taxon>Eukaryota</taxon>
        <taxon>Viridiplantae</taxon>
        <taxon>Streptophyta</taxon>
        <taxon>Embryophyta</taxon>
        <taxon>Tracheophyta</taxon>
        <taxon>Spermatophyta</taxon>
        <taxon>Magnoliopsida</taxon>
        <taxon>Liliopsida</taxon>
        <taxon>Poales</taxon>
        <taxon>Poaceae</taxon>
        <taxon>PACMAD clade</taxon>
        <taxon>Arundinoideae</taxon>
        <taxon>Arundineae</taxon>
        <taxon>Arundo</taxon>
    </lineage>
</organism>
<protein>
    <submittedName>
        <fullName evidence="1">Uncharacterized protein</fullName>
    </submittedName>
</protein>
<accession>A0A0A9HGE6</accession>
<proteinExistence type="predicted"/>
<reference evidence="1" key="1">
    <citation type="submission" date="2014-09" db="EMBL/GenBank/DDBJ databases">
        <authorList>
            <person name="Magalhaes I.L.F."/>
            <person name="Oliveira U."/>
            <person name="Santos F.R."/>
            <person name="Vidigal T.H.D.A."/>
            <person name="Brescovit A.D."/>
            <person name="Santos A.J."/>
        </authorList>
    </citation>
    <scope>NUCLEOTIDE SEQUENCE</scope>
    <source>
        <tissue evidence="1">Shoot tissue taken approximately 20 cm above the soil surface</tissue>
    </source>
</reference>
<reference evidence="1" key="2">
    <citation type="journal article" date="2015" name="Data Brief">
        <title>Shoot transcriptome of the giant reed, Arundo donax.</title>
        <authorList>
            <person name="Barrero R.A."/>
            <person name="Guerrero F.D."/>
            <person name="Moolhuijzen P."/>
            <person name="Goolsby J.A."/>
            <person name="Tidwell J."/>
            <person name="Bellgard S.E."/>
            <person name="Bellgard M.I."/>
        </authorList>
    </citation>
    <scope>NUCLEOTIDE SEQUENCE</scope>
    <source>
        <tissue evidence="1">Shoot tissue taken approximately 20 cm above the soil surface</tissue>
    </source>
</reference>
<sequence>MDAKLPAFHGVLIRWFMSFSCGKVSFMFCFQL</sequence>
<evidence type="ECO:0000313" key="1">
    <source>
        <dbReference type="EMBL" id="JAE34889.1"/>
    </source>
</evidence>
<dbReference type="AlphaFoldDB" id="A0A0A9HGE6"/>
<dbReference type="EMBL" id="GBRH01163007">
    <property type="protein sequence ID" value="JAE34889.1"/>
    <property type="molecule type" value="Transcribed_RNA"/>
</dbReference>